<feature type="compositionally biased region" description="Basic residues" evidence="1">
    <location>
        <begin position="498"/>
        <end position="508"/>
    </location>
</feature>
<gene>
    <name evidence="2" type="ORF">ROLI_015710</name>
</gene>
<proteinExistence type="predicted"/>
<protein>
    <submittedName>
        <fullName evidence="2">Uncharacterized protein</fullName>
    </submittedName>
</protein>
<dbReference type="Proteomes" id="UP001318682">
    <property type="component" value="Chromosome"/>
</dbReference>
<dbReference type="RefSeq" id="WP_187429772.1">
    <property type="nucleotide sequence ID" value="NZ_CP143423.1"/>
</dbReference>
<evidence type="ECO:0000256" key="1">
    <source>
        <dbReference type="SAM" id="MobiDB-lite"/>
    </source>
</evidence>
<evidence type="ECO:0000313" key="3">
    <source>
        <dbReference type="Proteomes" id="UP001318682"/>
    </source>
</evidence>
<evidence type="ECO:0000313" key="2">
    <source>
        <dbReference type="EMBL" id="WVX48490.1"/>
    </source>
</evidence>
<sequence>MADRIKPGLMKSILSSGNWALASGVQEQVLDAQQLFAKPTPKPDPALLVPVDVQALYVPTSHSERYVRLPLELGEGAKKGEHIAPFSIPRARSKGVHLHWALPDGLLRGEMVEDADTPVKMRALPNRWLVVRMSGRQGRSKLDLRTWLIESDKGRVFDLPKYPADAASISPHALDPEQLTGIMGGSPNWTASYDASLNRFAFHDPLDDIDAGQVMTKQASYVVIGWWSERNLDPLAGLTLPYGVPRRIAGFNWTASTAPFITAWQSPKAVLASTQTEAVDIERVDMRSALKLSTSQIGLAAGFREYELDEVVLQRIRARYQTVLHGAVYGVPIMGGVGKDAAPRARDINLSMAPTLERLIAAQAASGMGIRSAAKKEYFEALITAVANTSLMNVATSDGVVALDEAEHGDGFEAFQGPETYEDVIITRQQSALKAGRPLRTKEAKATTPEALRAQVIWNGRVRGKTMSTRDALRRKSEDIKYRIKPGEVVEDGPETRKVRRPGPRYHRPTSPVIGLRNYGRAQRFLGDGRFNDENKLVCRWSDEMTVQYGEGYEAKTYVPPLVNSAVPAIANRIIQNSFMGDLYMMPWIFDAIKAVVRGDAVGQTQNRLRGEMALRYSPDGVYDGIVPLARKNPETPRSAQIAVSDAMRRFSLAEGREPSPVAVTSWVQPWSPVWLEWEVELAPGRGFEGWSLGRIEFDGAPVPQGETLTLLGRSAITSGVARTYQAVIDTYLIAENQRDAADAGEIGELHEGTLSRLAAYLKNADLGSVTLDRINDLWLAIETGPDGQVMPAPAAVSDALRAAGLPNLIADGTLRLTRARIVDSFGRFRDVNTSGITLPTALATKTEGGDTALAMPPRLSLPARLMWRFVDPGDTSARPAEGRLDQATPANMVNPISGYVLPDFIDESLEFFDQTGQPLGEVLHDPITGGLIWEGGVGREGPASGSPRADLPKSARLCGEIAQGMIEADVFQRNTPEHRDKESPLSAFLRAVDTTSWSVDSSLMSAGATIAGLVGRPVAVVMTQLWLDIPEDLAKTGAFGDSGDDIRDHLVREAVFDAVKSRAFKVRLGEIAKGHDGLYGFFIGEDYAHFHLIEKEVAQAALISRSGSGFRALLGGVGDQMGSNALPAPSPLDTPYIGAGEPLSVHVGQKLRLTLLMHPTARVHATTGFLPRKSLELLNDWVSPGLGRVAPSVRIGPVIIDPDRVRLPKIAAFGADQTWTRRNTPITWRDDPILAATQAALLPGGRASVQEGYIRITPEGGAKIGEES</sequence>
<feature type="region of interest" description="Disordered" evidence="1">
    <location>
        <begin position="492"/>
        <end position="511"/>
    </location>
</feature>
<reference evidence="3" key="1">
    <citation type="submission" date="2024-01" db="EMBL/GenBank/DDBJ databases">
        <title>Roseobacter fucihabitans sp. nov., isolated from the brown alga Fucus spiralis.</title>
        <authorList>
            <person name="Hahnke S."/>
            <person name="Berger M."/>
            <person name="Schlingloff A."/>
            <person name="Athale I."/>
            <person name="Neumann-Schaal M."/>
            <person name="Adenaya A."/>
            <person name="Poehlein A."/>
            <person name="Daniel R."/>
            <person name="Pertersen J."/>
            <person name="Brinkhoff T."/>
        </authorList>
    </citation>
    <scope>NUCLEOTIDE SEQUENCE [LARGE SCALE GENOMIC DNA]</scope>
    <source>
        <strain evidence="3">B14</strain>
    </source>
</reference>
<keyword evidence="3" id="KW-1185">Reference proteome</keyword>
<dbReference type="EMBL" id="CP143423">
    <property type="protein sequence ID" value="WVX48490.1"/>
    <property type="molecule type" value="Genomic_DNA"/>
</dbReference>
<name>A0ABZ2BTH2_9RHOB</name>
<accession>A0ABZ2BTH2</accession>
<organism evidence="2 3">
    <name type="scientific">Roseobacter fucihabitans</name>
    <dbReference type="NCBI Taxonomy" id="1537242"/>
    <lineage>
        <taxon>Bacteria</taxon>
        <taxon>Pseudomonadati</taxon>
        <taxon>Pseudomonadota</taxon>
        <taxon>Alphaproteobacteria</taxon>
        <taxon>Rhodobacterales</taxon>
        <taxon>Roseobacteraceae</taxon>
        <taxon>Roseobacter</taxon>
    </lineage>
</organism>